<dbReference type="Proteomes" id="UP000007494">
    <property type="component" value="Chromosome X"/>
</dbReference>
<evidence type="ECO:0000313" key="2">
    <source>
        <dbReference type="EMBL" id="CBZ54632.1"/>
    </source>
</evidence>
<reference evidence="3" key="4">
    <citation type="journal article" date="2015" name="PLoS ONE">
        <title>Comprehensive Evaluation of Toxoplasma gondii VEG and Neospora caninum LIV Genomes with Tachyzoite Stage Transcriptome and Proteome Defines Novel Transcript Features.</title>
        <authorList>
            <person name="Ramaprasad A."/>
            <person name="Mourier T."/>
            <person name="Naeem R."/>
            <person name="Malas T.B."/>
            <person name="Moussa E."/>
            <person name="Panigrahi A."/>
            <person name="Vermont S.J."/>
            <person name="Otto T.D."/>
            <person name="Wastling J."/>
            <person name="Pain A."/>
        </authorList>
    </citation>
    <scope>NUCLEOTIDE SEQUENCE</scope>
    <source>
        <strain evidence="3">Liverpool</strain>
    </source>
</reference>
<dbReference type="InParanoid" id="F0VKN1"/>
<dbReference type="EMBL" id="LN714485">
    <property type="protein sequence ID" value="CEL69348.1"/>
    <property type="molecule type" value="Genomic_DNA"/>
</dbReference>
<dbReference type="VEuPathDB" id="ToxoDB:NCLIV_050600"/>
<dbReference type="eggNOG" id="ENOG502T11F">
    <property type="taxonomic scope" value="Eukaryota"/>
</dbReference>
<reference evidence="4" key="3">
    <citation type="journal article" date="2012" name="PLoS Pathog.">
        <title>Comparative genomics of the apicomplexan parasites Toxoplasma gondii and Neospora caninum: Coccidia differing in host range and transmission strategy.</title>
        <authorList>
            <person name="Reid A.J."/>
            <person name="Vermont S.J."/>
            <person name="Cotton J.A."/>
            <person name="Harris D."/>
            <person name="Hill-Cawthorne G.A."/>
            <person name="Konen-Waisman S."/>
            <person name="Latham S.M."/>
            <person name="Mourier T."/>
            <person name="Norton R."/>
            <person name="Quail M.A."/>
            <person name="Sanders M."/>
            <person name="Shanmugam D."/>
            <person name="Sohal A."/>
            <person name="Wasmuth J.D."/>
            <person name="Brunk B."/>
            <person name="Grigg M.E."/>
            <person name="Howard J.C."/>
            <person name="Parkinson J."/>
            <person name="Roos D.S."/>
            <person name="Trees A.J."/>
            <person name="Berriman M."/>
            <person name="Pain A."/>
            <person name="Wastling J.M."/>
        </authorList>
    </citation>
    <scope>NUCLEOTIDE SEQUENCE [LARGE SCALE GENOMIC DNA]</scope>
    <source>
        <strain evidence="4">Liverpool</strain>
    </source>
</reference>
<gene>
    <name evidence="3" type="ORF">BN1204_050600</name>
    <name evidence="2" type="ORF">NCLIV_050600</name>
</gene>
<dbReference type="RefSeq" id="XP_003884662.1">
    <property type="nucleotide sequence ID" value="XM_003884613.1"/>
</dbReference>
<dbReference type="GeneID" id="13446337"/>
<feature type="transmembrane region" description="Helical" evidence="1">
    <location>
        <begin position="122"/>
        <end position="143"/>
    </location>
</feature>
<evidence type="ECO:0000256" key="1">
    <source>
        <dbReference type="SAM" id="Phobius"/>
    </source>
</evidence>
<dbReference type="OrthoDB" id="424606at2759"/>
<organism evidence="2 4">
    <name type="scientific">Neospora caninum (strain Liverpool)</name>
    <dbReference type="NCBI Taxonomy" id="572307"/>
    <lineage>
        <taxon>Eukaryota</taxon>
        <taxon>Sar</taxon>
        <taxon>Alveolata</taxon>
        <taxon>Apicomplexa</taxon>
        <taxon>Conoidasida</taxon>
        <taxon>Coccidia</taxon>
        <taxon>Eucoccidiorida</taxon>
        <taxon>Eimeriorina</taxon>
        <taxon>Sarcocystidae</taxon>
        <taxon>Neospora</taxon>
    </lineage>
</organism>
<accession>F0VKN1</accession>
<evidence type="ECO:0000313" key="3">
    <source>
        <dbReference type="EMBL" id="CEL69348.1"/>
    </source>
</evidence>
<dbReference type="OMA" id="PDCTVPA"/>
<evidence type="ECO:0000313" key="4">
    <source>
        <dbReference type="Proteomes" id="UP000007494"/>
    </source>
</evidence>
<sequence length="168" mass="17944">MSPFPPRVASRLLSSTGTKVLPFAPAGQGLAVPDCTVPALRSFVASLGPRGVSDGVPGASKRFFSSQVSAAGNGAGSQALRGFAREQAAGAELLKLSQKRLGGSLEDYYTNSQLATCIQSPWPFYIWSFWAFSMVVVPVGLLFQSNYYFSGRILPKVNGNTQLCEDSW</sequence>
<keyword evidence="1" id="KW-0472">Membrane</keyword>
<keyword evidence="1" id="KW-1133">Transmembrane helix</keyword>
<keyword evidence="1" id="KW-0812">Transmembrane</keyword>
<dbReference type="AlphaFoldDB" id="F0VKN1"/>
<protein>
    <recommendedName>
        <fullName evidence="5">Transmembrane protein</fullName>
    </recommendedName>
</protein>
<dbReference type="EMBL" id="FR823391">
    <property type="protein sequence ID" value="CBZ54632.1"/>
    <property type="molecule type" value="Genomic_DNA"/>
</dbReference>
<evidence type="ECO:0008006" key="5">
    <source>
        <dbReference type="Google" id="ProtNLM"/>
    </source>
</evidence>
<name>F0VKN1_NEOCL</name>
<reference evidence="2" key="2">
    <citation type="submission" date="2011-03" db="EMBL/GenBank/DDBJ databases">
        <title>Comparative genomics and transcriptomics of Neospora caninum and Toxoplasma gondii.</title>
        <authorList>
            <person name="Reid A.J."/>
            <person name="Sohal A."/>
            <person name="Harris D."/>
            <person name="Quail M."/>
            <person name="Sanders M."/>
            <person name="Berriman M."/>
            <person name="Wastling J.M."/>
            <person name="Pain A."/>
        </authorList>
    </citation>
    <scope>NUCLEOTIDE SEQUENCE</scope>
    <source>
        <strain evidence="2">Liverpool</strain>
    </source>
</reference>
<proteinExistence type="predicted"/>
<reference evidence="2" key="1">
    <citation type="submission" date="2011-02" db="EMBL/GenBank/DDBJ databases">
        <authorList>
            <person name="Aslett M."/>
        </authorList>
    </citation>
    <scope>NUCLEOTIDE SEQUENCE</scope>
    <source>
        <strain evidence="2">Liverpool</strain>
    </source>
</reference>
<keyword evidence="4" id="KW-1185">Reference proteome</keyword>